<dbReference type="AlphaFoldDB" id="A0A223HWZ5"/>
<dbReference type="Gene3D" id="3.40.50.12170">
    <property type="entry name" value="Uncharacterised protein PF07075, DUF1343"/>
    <property type="match status" value="1"/>
</dbReference>
<protein>
    <submittedName>
        <fullName evidence="2">Uncharacterized conserved protein UCP016719</fullName>
    </submittedName>
</protein>
<gene>
    <name evidence="2" type="ORF">Thert_00859</name>
</gene>
<name>A0A223HWZ5_THETR</name>
<sequence length="51" mass="5619">MNIFGNKRIGLITGPSGVDRNLNSTIDIINKNFNLTTLYSPEHGVRGNFQA</sequence>
<dbReference type="RefSeq" id="WP_250644886.1">
    <property type="nucleotide sequence ID" value="NZ_CP016893.1"/>
</dbReference>
<dbReference type="Pfam" id="PF07075">
    <property type="entry name" value="NamZ_N"/>
    <property type="match status" value="1"/>
</dbReference>
<evidence type="ECO:0000259" key="1">
    <source>
        <dbReference type="Pfam" id="PF07075"/>
    </source>
</evidence>
<reference evidence="2 3" key="1">
    <citation type="submission" date="2016-08" db="EMBL/GenBank/DDBJ databases">
        <title>A novel genetic cassette of butanologenic Thermoanaerobacterium thermosaccharolyticum that directly convert cellulose to butanol.</title>
        <authorList>
            <person name="Li T."/>
            <person name="He J."/>
        </authorList>
    </citation>
    <scope>NUCLEOTIDE SEQUENCE [LARGE SCALE GENOMIC DNA]</scope>
    <source>
        <strain evidence="2 3">TG57</strain>
    </source>
</reference>
<dbReference type="Proteomes" id="UP000214975">
    <property type="component" value="Chromosome"/>
</dbReference>
<dbReference type="EMBL" id="CP016893">
    <property type="protein sequence ID" value="AST56999.1"/>
    <property type="molecule type" value="Genomic_DNA"/>
</dbReference>
<accession>A0A223HWZ5</accession>
<proteinExistence type="predicted"/>
<feature type="domain" description="Peptidoglycan beta-N-acetylmuramidase NamZ N-terminal" evidence="1">
    <location>
        <begin position="9"/>
        <end position="51"/>
    </location>
</feature>
<organism evidence="2 3">
    <name type="scientific">Thermoanaerobacterium thermosaccharolyticum</name>
    <name type="common">Clostridium thermosaccharolyticum</name>
    <dbReference type="NCBI Taxonomy" id="1517"/>
    <lineage>
        <taxon>Bacteria</taxon>
        <taxon>Bacillati</taxon>
        <taxon>Bacillota</taxon>
        <taxon>Clostridia</taxon>
        <taxon>Thermoanaerobacterales</taxon>
        <taxon>Thermoanaerobacteraceae</taxon>
        <taxon>Thermoanaerobacterium</taxon>
    </lineage>
</organism>
<dbReference type="InterPro" id="IPR048502">
    <property type="entry name" value="NamZ_N"/>
</dbReference>
<evidence type="ECO:0000313" key="2">
    <source>
        <dbReference type="EMBL" id="AST56999.1"/>
    </source>
</evidence>
<evidence type="ECO:0000313" key="3">
    <source>
        <dbReference type="Proteomes" id="UP000214975"/>
    </source>
</evidence>